<organism evidence="2">
    <name type="scientific">Amblyomma triste</name>
    <name type="common">Neotropical tick</name>
    <dbReference type="NCBI Taxonomy" id="251400"/>
    <lineage>
        <taxon>Eukaryota</taxon>
        <taxon>Metazoa</taxon>
        <taxon>Ecdysozoa</taxon>
        <taxon>Arthropoda</taxon>
        <taxon>Chelicerata</taxon>
        <taxon>Arachnida</taxon>
        <taxon>Acari</taxon>
        <taxon>Parasitiformes</taxon>
        <taxon>Ixodida</taxon>
        <taxon>Ixodoidea</taxon>
        <taxon>Ixodidae</taxon>
        <taxon>Amblyomminae</taxon>
        <taxon>Amblyomma</taxon>
    </lineage>
</organism>
<feature type="region of interest" description="Disordered" evidence="1">
    <location>
        <begin position="269"/>
        <end position="292"/>
    </location>
</feature>
<accession>A0A023G8N1</accession>
<reference evidence="2" key="1">
    <citation type="submission" date="2014-03" db="EMBL/GenBank/DDBJ databases">
        <title>The sialotranscriptome of Amblyomma triste, Amblyomma parvum and Amblyomma cajennense ticks, uncovered by 454-based RNA-seq.</title>
        <authorList>
            <person name="Garcia G.R."/>
            <person name="Gardinassi L.G."/>
            <person name="Ribeiro J.M."/>
            <person name="Anatriello E."/>
            <person name="Ferreira B.R."/>
            <person name="Moreira H.N."/>
            <person name="Mafra C."/>
            <person name="Olegario M.M."/>
            <person name="Szabo P.J."/>
            <person name="Miranda-Santos I.K."/>
            <person name="Maruyama S.R."/>
        </authorList>
    </citation>
    <scope>NUCLEOTIDE SEQUENCE</scope>
    <source>
        <strain evidence="2">Mato Grasso do Sul</strain>
        <tissue evidence="2">Salivary glands</tissue>
    </source>
</reference>
<proteinExistence type="evidence at transcript level"/>
<evidence type="ECO:0000256" key="1">
    <source>
        <dbReference type="SAM" id="MobiDB-lite"/>
    </source>
</evidence>
<feature type="compositionally biased region" description="Polar residues" evidence="1">
    <location>
        <begin position="336"/>
        <end position="345"/>
    </location>
</feature>
<dbReference type="EMBL" id="GBBM01005246">
    <property type="protein sequence ID" value="JAC30172.1"/>
    <property type="molecule type" value="mRNA"/>
</dbReference>
<dbReference type="Pfam" id="PF11035">
    <property type="entry name" value="SNAPC2"/>
    <property type="match status" value="1"/>
</dbReference>
<dbReference type="InterPro" id="IPR001005">
    <property type="entry name" value="SANT/Myb"/>
</dbReference>
<evidence type="ECO:0000313" key="2">
    <source>
        <dbReference type="EMBL" id="JAC30172.1"/>
    </source>
</evidence>
<dbReference type="GO" id="GO:0009301">
    <property type="term" value="P:snRNA transcription"/>
    <property type="evidence" value="ECO:0007669"/>
    <property type="project" value="InterPro"/>
</dbReference>
<dbReference type="GO" id="GO:0016251">
    <property type="term" value="F:RNA polymerase II general transcription initiation factor activity"/>
    <property type="evidence" value="ECO:0007669"/>
    <property type="project" value="InterPro"/>
</dbReference>
<feature type="compositionally biased region" description="Basic residues" evidence="1">
    <location>
        <begin position="354"/>
        <end position="363"/>
    </location>
</feature>
<sequence length="374" mass="42211">MSDSLTDALLNIPGLSDEESLDNETGASHSEALDNETGASHSEALYDETGTPPSEPPAKKKRRPRLPVKPALRSSRGRDLKLTQRYTNEGLKNDNRFWTIKERRQLLEALKEHGSSDMEKLAQAVPTRSAAAVSHFLSERRRRKDRIVLERAAGRRAAQAVRILRRALDVKRRRFDRSQALVEVLASCQQQQPAPDPTVPDSVELPQFADIYQMLRELSGERRSPAVLGPCETFVVRRLIGTLVTAMNSLDLTEEREVLKRQLDWAAAQPMTGPANDATTPSTFEPDSWHSINFPSMKVRNENMRASWNPLRLPPEVIQKQWPVLDKLLQANVFSSDRTQPQVESQLPGDAKSGKRGGHRRRPQSLETFNAWKH</sequence>
<dbReference type="CDD" id="cd00167">
    <property type="entry name" value="SANT"/>
    <property type="match status" value="1"/>
</dbReference>
<protein>
    <recommendedName>
        <fullName evidence="3">Myb-like domain-containing protein</fullName>
    </recommendedName>
</protein>
<name>A0A023G8N1_AMBTT</name>
<dbReference type="AlphaFoldDB" id="A0A023G8N1"/>
<feature type="compositionally biased region" description="Polar residues" evidence="1">
    <location>
        <begin position="277"/>
        <end position="292"/>
    </location>
</feature>
<feature type="region of interest" description="Disordered" evidence="1">
    <location>
        <begin position="336"/>
        <end position="374"/>
    </location>
</feature>
<dbReference type="Gene3D" id="1.10.10.60">
    <property type="entry name" value="Homeodomain-like"/>
    <property type="match status" value="1"/>
</dbReference>
<dbReference type="InterPro" id="IPR021281">
    <property type="entry name" value="SNAPC2"/>
</dbReference>
<feature type="region of interest" description="Disordered" evidence="1">
    <location>
        <begin position="1"/>
        <end position="85"/>
    </location>
</feature>
<evidence type="ECO:0008006" key="3">
    <source>
        <dbReference type="Google" id="ProtNLM"/>
    </source>
</evidence>